<feature type="compositionally biased region" description="Basic and acidic residues" evidence="4">
    <location>
        <begin position="160"/>
        <end position="194"/>
    </location>
</feature>
<dbReference type="OrthoDB" id="2187466at2759"/>
<comment type="similarity">
    <text evidence="1">Belongs to the CCDC43 family.</text>
</comment>
<dbReference type="AlphaFoldDB" id="A0A8K0DDD8"/>
<evidence type="ECO:0000313" key="6">
    <source>
        <dbReference type="EMBL" id="KAF2903714.1"/>
    </source>
</evidence>
<evidence type="ECO:0000313" key="7">
    <source>
        <dbReference type="Proteomes" id="UP000801492"/>
    </source>
</evidence>
<feature type="compositionally biased region" description="Basic residues" evidence="4">
    <location>
        <begin position="195"/>
        <end position="206"/>
    </location>
</feature>
<gene>
    <name evidence="6" type="ORF">ILUMI_02471</name>
</gene>
<reference evidence="6" key="1">
    <citation type="submission" date="2019-08" db="EMBL/GenBank/DDBJ databases">
        <title>The genome of the North American firefly Photinus pyralis.</title>
        <authorList>
            <consortium name="Photinus pyralis genome working group"/>
            <person name="Fallon T.R."/>
            <person name="Sander Lower S.E."/>
            <person name="Weng J.-K."/>
        </authorList>
    </citation>
    <scope>NUCLEOTIDE SEQUENCE</scope>
    <source>
        <strain evidence="6">TRF0915ILg1</strain>
        <tissue evidence="6">Whole body</tissue>
    </source>
</reference>
<evidence type="ECO:0000256" key="3">
    <source>
        <dbReference type="ARBA" id="ARBA00023054"/>
    </source>
</evidence>
<comment type="caution">
    <text evidence="6">The sequence shown here is derived from an EMBL/GenBank/DDBJ whole genome shotgun (WGS) entry which is preliminary data.</text>
</comment>
<evidence type="ECO:0000256" key="4">
    <source>
        <dbReference type="SAM" id="MobiDB-lite"/>
    </source>
</evidence>
<dbReference type="InterPro" id="IPR058771">
    <property type="entry name" value="PWI_CCDC43"/>
</dbReference>
<proteinExistence type="inferred from homology"/>
<evidence type="ECO:0000256" key="2">
    <source>
        <dbReference type="ARBA" id="ARBA00016648"/>
    </source>
</evidence>
<keyword evidence="7" id="KW-1185">Reference proteome</keyword>
<protein>
    <recommendedName>
        <fullName evidence="2">Coiled-coil domain-containing protein 43</fullName>
    </recommendedName>
</protein>
<feature type="compositionally biased region" description="Acidic residues" evidence="4">
    <location>
        <begin position="129"/>
        <end position="139"/>
    </location>
</feature>
<accession>A0A8K0DDD8</accession>
<evidence type="ECO:0000256" key="1">
    <source>
        <dbReference type="ARBA" id="ARBA00005305"/>
    </source>
</evidence>
<dbReference type="InterPro" id="IPR037666">
    <property type="entry name" value="CCDC43"/>
</dbReference>
<dbReference type="PANTHER" id="PTHR31684:SF2">
    <property type="entry name" value="COILED-COIL DOMAIN-CONTAINING PROTEIN 43"/>
    <property type="match status" value="1"/>
</dbReference>
<dbReference type="Pfam" id="PF26091">
    <property type="entry name" value="PWI_CCDC43"/>
    <property type="match status" value="1"/>
</dbReference>
<keyword evidence="3" id="KW-0175">Coiled coil</keyword>
<dbReference type="PANTHER" id="PTHR31684">
    <property type="entry name" value="COILED-COIL DOMAIN-CONTAINING PROTEIN 43"/>
    <property type="match status" value="1"/>
</dbReference>
<feature type="compositionally biased region" description="Basic and acidic residues" evidence="4">
    <location>
        <begin position="141"/>
        <end position="152"/>
    </location>
</feature>
<name>A0A8K0DDD8_IGNLU</name>
<evidence type="ECO:0000259" key="5">
    <source>
        <dbReference type="Pfam" id="PF26091"/>
    </source>
</evidence>
<organism evidence="6 7">
    <name type="scientific">Ignelater luminosus</name>
    <name type="common">Cucubano</name>
    <name type="synonym">Pyrophorus luminosus</name>
    <dbReference type="NCBI Taxonomy" id="2038154"/>
    <lineage>
        <taxon>Eukaryota</taxon>
        <taxon>Metazoa</taxon>
        <taxon>Ecdysozoa</taxon>
        <taxon>Arthropoda</taxon>
        <taxon>Hexapoda</taxon>
        <taxon>Insecta</taxon>
        <taxon>Pterygota</taxon>
        <taxon>Neoptera</taxon>
        <taxon>Endopterygota</taxon>
        <taxon>Coleoptera</taxon>
        <taxon>Polyphaga</taxon>
        <taxon>Elateriformia</taxon>
        <taxon>Elateroidea</taxon>
        <taxon>Elateridae</taxon>
        <taxon>Agrypninae</taxon>
        <taxon>Pyrophorini</taxon>
        <taxon>Ignelater</taxon>
    </lineage>
</organism>
<feature type="domain" description="CCDC43 PWI-like" evidence="5">
    <location>
        <begin position="3"/>
        <end position="73"/>
    </location>
</feature>
<dbReference type="Proteomes" id="UP000801492">
    <property type="component" value="Unassembled WGS sequence"/>
</dbReference>
<dbReference type="EMBL" id="VTPC01000954">
    <property type="protein sequence ID" value="KAF2903714.1"/>
    <property type="molecule type" value="Genomic_DNA"/>
</dbReference>
<sequence>MAAAVDDFSAWLDKKLKDLNTDEGVFGSYITGILDGDETQEEKTEALEGILSEIISNDISQLRTEIMDMWSKLRLPILNNSQPTPIEDVDVKLARLLESQSLQTPKQKQYTEEEKKIREAILSQYSQMTDDEDEEDIGDPGDSKENGLEKNRNVQSVMQAEKERREQAKLESQKKKEKDKEDREKQKQLKEEKKEKRKTQKGERRR</sequence>
<feature type="region of interest" description="Disordered" evidence="4">
    <location>
        <begin position="124"/>
        <end position="206"/>
    </location>
</feature>